<organism evidence="1 2">
    <name type="scientific">Pluteus cervinus</name>
    <dbReference type="NCBI Taxonomy" id="181527"/>
    <lineage>
        <taxon>Eukaryota</taxon>
        <taxon>Fungi</taxon>
        <taxon>Dikarya</taxon>
        <taxon>Basidiomycota</taxon>
        <taxon>Agaricomycotina</taxon>
        <taxon>Agaricomycetes</taxon>
        <taxon>Agaricomycetidae</taxon>
        <taxon>Agaricales</taxon>
        <taxon>Pluteineae</taxon>
        <taxon>Pluteaceae</taxon>
        <taxon>Pluteus</taxon>
    </lineage>
</organism>
<dbReference type="Proteomes" id="UP000308600">
    <property type="component" value="Unassembled WGS sequence"/>
</dbReference>
<sequence>MNIRTNQSCLTCHTIARECPPHHQTTFRLTIASELCPSRRVWDIGCMQAHTYFTRKSSDKLVFKAIIALLCLLDMFDTLRIGSFVYFDLVSQYGNPLALSVEPWSLDVQYFRKQPISDFIIRM</sequence>
<accession>A0ACD3A596</accession>
<evidence type="ECO:0000313" key="1">
    <source>
        <dbReference type="EMBL" id="TFK60895.1"/>
    </source>
</evidence>
<dbReference type="EMBL" id="ML208720">
    <property type="protein sequence ID" value="TFK60895.1"/>
    <property type="molecule type" value="Genomic_DNA"/>
</dbReference>
<keyword evidence="2" id="KW-1185">Reference proteome</keyword>
<evidence type="ECO:0000313" key="2">
    <source>
        <dbReference type="Proteomes" id="UP000308600"/>
    </source>
</evidence>
<name>A0ACD3A596_9AGAR</name>
<proteinExistence type="predicted"/>
<protein>
    <submittedName>
        <fullName evidence="1">Uncharacterized protein</fullName>
    </submittedName>
</protein>
<gene>
    <name evidence="1" type="ORF">BDN72DRAFT_494152</name>
</gene>
<reference evidence="1 2" key="1">
    <citation type="journal article" date="2019" name="Nat. Ecol. Evol.">
        <title>Megaphylogeny resolves global patterns of mushroom evolution.</title>
        <authorList>
            <person name="Varga T."/>
            <person name="Krizsan K."/>
            <person name="Foldi C."/>
            <person name="Dima B."/>
            <person name="Sanchez-Garcia M."/>
            <person name="Sanchez-Ramirez S."/>
            <person name="Szollosi G.J."/>
            <person name="Szarkandi J.G."/>
            <person name="Papp V."/>
            <person name="Albert L."/>
            <person name="Andreopoulos W."/>
            <person name="Angelini C."/>
            <person name="Antonin V."/>
            <person name="Barry K.W."/>
            <person name="Bougher N.L."/>
            <person name="Buchanan P."/>
            <person name="Buyck B."/>
            <person name="Bense V."/>
            <person name="Catcheside P."/>
            <person name="Chovatia M."/>
            <person name="Cooper J."/>
            <person name="Damon W."/>
            <person name="Desjardin D."/>
            <person name="Finy P."/>
            <person name="Geml J."/>
            <person name="Haridas S."/>
            <person name="Hughes K."/>
            <person name="Justo A."/>
            <person name="Karasinski D."/>
            <person name="Kautmanova I."/>
            <person name="Kiss B."/>
            <person name="Kocsube S."/>
            <person name="Kotiranta H."/>
            <person name="LaButti K.M."/>
            <person name="Lechner B.E."/>
            <person name="Liimatainen K."/>
            <person name="Lipzen A."/>
            <person name="Lukacs Z."/>
            <person name="Mihaltcheva S."/>
            <person name="Morgado L.N."/>
            <person name="Niskanen T."/>
            <person name="Noordeloos M.E."/>
            <person name="Ohm R.A."/>
            <person name="Ortiz-Santana B."/>
            <person name="Ovrebo C."/>
            <person name="Racz N."/>
            <person name="Riley R."/>
            <person name="Savchenko A."/>
            <person name="Shiryaev A."/>
            <person name="Soop K."/>
            <person name="Spirin V."/>
            <person name="Szebenyi C."/>
            <person name="Tomsovsky M."/>
            <person name="Tulloss R.E."/>
            <person name="Uehling J."/>
            <person name="Grigoriev I.V."/>
            <person name="Vagvolgyi C."/>
            <person name="Papp T."/>
            <person name="Martin F.M."/>
            <person name="Miettinen O."/>
            <person name="Hibbett D.S."/>
            <person name="Nagy L.G."/>
        </authorList>
    </citation>
    <scope>NUCLEOTIDE SEQUENCE [LARGE SCALE GENOMIC DNA]</scope>
    <source>
        <strain evidence="1 2">NL-1719</strain>
    </source>
</reference>